<dbReference type="EMBL" id="CAUDKV010000002">
    <property type="protein sequence ID" value="CAJ0853922.1"/>
    <property type="molecule type" value="Genomic_DNA"/>
</dbReference>
<keyword evidence="2" id="KW-1185">Reference proteome</keyword>
<sequence length="94" mass="10408">MTNDAAPHGTDEIVKALGLREQIDTADVLAICIIIGKALQTIDKKSRERAVTRLANMAEKCTDAEMRQMLLAVATSLDDFDPDFWAQLRQQPHG</sequence>
<evidence type="ECO:0000313" key="1">
    <source>
        <dbReference type="EMBL" id="CAJ0853922.1"/>
    </source>
</evidence>
<dbReference type="Proteomes" id="UP001190452">
    <property type="component" value="Unassembled WGS sequence"/>
</dbReference>
<proteinExistence type="predicted"/>
<comment type="caution">
    <text evidence="1">The sequence shown here is derived from an EMBL/GenBank/DDBJ whole genome shotgun (WGS) entry which is preliminary data.</text>
</comment>
<accession>A0ABM9KGQ1</accession>
<gene>
    <name evidence="1" type="ORF">R77569_00746</name>
</gene>
<name>A0ABM9KGQ1_9RALS</name>
<reference evidence="1 2" key="1">
    <citation type="submission" date="2023-07" db="EMBL/GenBank/DDBJ databases">
        <authorList>
            <person name="Peeters C."/>
        </authorList>
    </citation>
    <scope>NUCLEOTIDE SEQUENCE [LARGE SCALE GENOMIC DNA]</scope>
    <source>
        <strain evidence="1 2">R-77569</strain>
    </source>
</reference>
<organism evidence="1 2">
    <name type="scientific">Ralstonia mannitolilytica</name>
    <dbReference type="NCBI Taxonomy" id="105219"/>
    <lineage>
        <taxon>Bacteria</taxon>
        <taxon>Pseudomonadati</taxon>
        <taxon>Pseudomonadota</taxon>
        <taxon>Betaproteobacteria</taxon>
        <taxon>Burkholderiales</taxon>
        <taxon>Burkholderiaceae</taxon>
        <taxon>Ralstonia</taxon>
    </lineage>
</organism>
<protein>
    <submittedName>
        <fullName evidence="1">Uncharacterized protein</fullName>
    </submittedName>
</protein>
<evidence type="ECO:0000313" key="2">
    <source>
        <dbReference type="Proteomes" id="UP001190452"/>
    </source>
</evidence>